<comment type="caution">
    <text evidence="2">The sequence shown here is derived from an EMBL/GenBank/DDBJ whole genome shotgun (WGS) entry which is preliminary data.</text>
</comment>
<accession>A0A4C1VA40</accession>
<dbReference type="AlphaFoldDB" id="A0A4C1VA40"/>
<feature type="region of interest" description="Disordered" evidence="1">
    <location>
        <begin position="46"/>
        <end position="65"/>
    </location>
</feature>
<evidence type="ECO:0000313" key="3">
    <source>
        <dbReference type="Proteomes" id="UP000299102"/>
    </source>
</evidence>
<protein>
    <submittedName>
        <fullName evidence="2">Uncharacterized protein</fullName>
    </submittedName>
</protein>
<organism evidence="2 3">
    <name type="scientific">Eumeta variegata</name>
    <name type="common">Bagworm moth</name>
    <name type="synonym">Eumeta japonica</name>
    <dbReference type="NCBI Taxonomy" id="151549"/>
    <lineage>
        <taxon>Eukaryota</taxon>
        <taxon>Metazoa</taxon>
        <taxon>Ecdysozoa</taxon>
        <taxon>Arthropoda</taxon>
        <taxon>Hexapoda</taxon>
        <taxon>Insecta</taxon>
        <taxon>Pterygota</taxon>
        <taxon>Neoptera</taxon>
        <taxon>Endopterygota</taxon>
        <taxon>Lepidoptera</taxon>
        <taxon>Glossata</taxon>
        <taxon>Ditrysia</taxon>
        <taxon>Tineoidea</taxon>
        <taxon>Psychidae</taxon>
        <taxon>Oiketicinae</taxon>
        <taxon>Eumeta</taxon>
    </lineage>
</organism>
<proteinExistence type="predicted"/>
<dbReference type="EMBL" id="BGZK01000301">
    <property type="protein sequence ID" value="GBP35272.1"/>
    <property type="molecule type" value="Genomic_DNA"/>
</dbReference>
<keyword evidence="3" id="KW-1185">Reference proteome</keyword>
<sequence length="119" mass="13942">MGDDVRRPPYHDVKAERETDVQRRWCNHIAQTNTADRNQTRTCFRRSEDRSFSTGLSNSGSGAHQTATDDIEYTYANYRFSMDLITTGSHLNRIHRHCEQFVQSQKHSEKRKALKRKAK</sequence>
<reference evidence="2 3" key="1">
    <citation type="journal article" date="2019" name="Commun. Biol.">
        <title>The bagworm genome reveals a unique fibroin gene that provides high tensile strength.</title>
        <authorList>
            <person name="Kono N."/>
            <person name="Nakamura H."/>
            <person name="Ohtoshi R."/>
            <person name="Tomita M."/>
            <person name="Numata K."/>
            <person name="Arakawa K."/>
        </authorList>
    </citation>
    <scope>NUCLEOTIDE SEQUENCE [LARGE SCALE GENOMIC DNA]</scope>
</reference>
<gene>
    <name evidence="2" type="ORF">EVAR_19493_1</name>
</gene>
<name>A0A4C1VA40_EUMVA</name>
<evidence type="ECO:0000256" key="1">
    <source>
        <dbReference type="SAM" id="MobiDB-lite"/>
    </source>
</evidence>
<dbReference type="Proteomes" id="UP000299102">
    <property type="component" value="Unassembled WGS sequence"/>
</dbReference>
<evidence type="ECO:0000313" key="2">
    <source>
        <dbReference type="EMBL" id="GBP35272.1"/>
    </source>
</evidence>
<feature type="compositionally biased region" description="Polar residues" evidence="1">
    <location>
        <begin position="52"/>
        <end position="65"/>
    </location>
</feature>